<evidence type="ECO:0000256" key="2">
    <source>
        <dbReference type="ARBA" id="ARBA00022737"/>
    </source>
</evidence>
<reference evidence="6 7" key="1">
    <citation type="submission" date="2019-07" db="EMBL/GenBank/DDBJ databases">
        <title>Draft genome assembly of a fouling barnacle, Amphibalanus amphitrite (Darwin, 1854): The first reference genome for Thecostraca.</title>
        <authorList>
            <person name="Kim W."/>
        </authorList>
    </citation>
    <scope>NUCLEOTIDE SEQUENCE [LARGE SCALE GENOMIC DNA]</scope>
    <source>
        <strain evidence="6">SNU_AA5</strain>
        <tissue evidence="6">Soma without cirri and trophi</tissue>
    </source>
</reference>
<evidence type="ECO:0000313" key="6">
    <source>
        <dbReference type="EMBL" id="KAF0308308.1"/>
    </source>
</evidence>
<dbReference type="PROSITE" id="PS50222">
    <property type="entry name" value="EF_HAND_2"/>
    <property type="match status" value="1"/>
</dbReference>
<dbReference type="GO" id="GO:0005509">
    <property type="term" value="F:calcium ion binding"/>
    <property type="evidence" value="ECO:0007669"/>
    <property type="project" value="InterPro"/>
</dbReference>
<dbReference type="PANTHER" id="PTHR13025">
    <property type="entry name" value="EF-HAND DOMAIN-CONTAINING PROTEIN D"/>
    <property type="match status" value="1"/>
</dbReference>
<dbReference type="EMBL" id="VIIS01000495">
    <property type="protein sequence ID" value="KAF0308308.1"/>
    <property type="molecule type" value="Genomic_DNA"/>
</dbReference>
<feature type="domain" description="EF-hand" evidence="5">
    <location>
        <begin position="49"/>
        <end position="84"/>
    </location>
</feature>
<dbReference type="InterPro" id="IPR011992">
    <property type="entry name" value="EF-hand-dom_pair"/>
</dbReference>
<gene>
    <name evidence="6" type="primary">Efhd2</name>
    <name evidence="6" type="ORF">FJT64_020430</name>
</gene>
<protein>
    <submittedName>
        <fullName evidence="6">EF-hand domain-containing protein D2</fullName>
    </submittedName>
</protein>
<dbReference type="Gene3D" id="1.10.238.10">
    <property type="entry name" value="EF-hand"/>
    <property type="match status" value="1"/>
</dbReference>
<keyword evidence="7" id="KW-1185">Reference proteome</keyword>
<sequence>MADNELSQALGHRERAIAGTSQAHMRRRTDPNVRYAHPYPELEKEYTREQCAALEELFAEADFDSEGFITLDKLKKFCEKKMGRPITHLDAKKIIALGDDDKDKKLNLDEFMRLWMKVAAGQAPPACGMEAVMDDNGIRPDISKNPNFTDNSNKAGSMKNRFEQMAIADQQKDAHDEDIRTEHQKLRQRQREEAAEKKKLEERRQAMKNRGALFEQQ</sequence>
<proteinExistence type="predicted"/>
<feature type="region of interest" description="Disordered" evidence="4">
    <location>
        <begin position="167"/>
        <end position="217"/>
    </location>
</feature>
<keyword evidence="3" id="KW-0106">Calcium</keyword>
<dbReference type="PROSITE" id="PS00018">
    <property type="entry name" value="EF_HAND_1"/>
    <property type="match status" value="1"/>
</dbReference>
<evidence type="ECO:0000256" key="1">
    <source>
        <dbReference type="ARBA" id="ARBA00022723"/>
    </source>
</evidence>
<evidence type="ECO:0000259" key="5">
    <source>
        <dbReference type="PROSITE" id="PS50222"/>
    </source>
</evidence>
<organism evidence="6 7">
    <name type="scientific">Amphibalanus amphitrite</name>
    <name type="common">Striped barnacle</name>
    <name type="synonym">Balanus amphitrite</name>
    <dbReference type="NCBI Taxonomy" id="1232801"/>
    <lineage>
        <taxon>Eukaryota</taxon>
        <taxon>Metazoa</taxon>
        <taxon>Ecdysozoa</taxon>
        <taxon>Arthropoda</taxon>
        <taxon>Crustacea</taxon>
        <taxon>Multicrustacea</taxon>
        <taxon>Cirripedia</taxon>
        <taxon>Thoracica</taxon>
        <taxon>Thoracicalcarea</taxon>
        <taxon>Balanomorpha</taxon>
        <taxon>Balanoidea</taxon>
        <taxon>Balanidae</taxon>
        <taxon>Amphibalaninae</taxon>
        <taxon>Amphibalanus</taxon>
    </lineage>
</organism>
<dbReference type="Proteomes" id="UP000440578">
    <property type="component" value="Unassembled WGS sequence"/>
</dbReference>
<dbReference type="InterPro" id="IPR002048">
    <property type="entry name" value="EF_hand_dom"/>
</dbReference>
<feature type="compositionally biased region" description="Basic and acidic residues" evidence="4">
    <location>
        <begin position="170"/>
        <end position="205"/>
    </location>
</feature>
<evidence type="ECO:0000256" key="3">
    <source>
        <dbReference type="ARBA" id="ARBA00022837"/>
    </source>
</evidence>
<accession>A0A6A4X0I9</accession>
<comment type="caution">
    <text evidence="6">The sequence shown here is derived from an EMBL/GenBank/DDBJ whole genome shotgun (WGS) entry which is preliminary data.</text>
</comment>
<dbReference type="InterPro" id="IPR018247">
    <property type="entry name" value="EF_Hand_1_Ca_BS"/>
</dbReference>
<dbReference type="Pfam" id="PF13499">
    <property type="entry name" value="EF-hand_7"/>
    <property type="match status" value="1"/>
</dbReference>
<dbReference type="PANTHER" id="PTHR13025:SF6">
    <property type="entry name" value="EF-HAND DOMAIN-CONTAINING PROTEIN-RELATED"/>
    <property type="match status" value="1"/>
</dbReference>
<dbReference type="SMART" id="SM00054">
    <property type="entry name" value="EFh"/>
    <property type="match status" value="2"/>
</dbReference>
<feature type="region of interest" description="Disordered" evidence="4">
    <location>
        <begin position="1"/>
        <end position="27"/>
    </location>
</feature>
<evidence type="ECO:0000313" key="7">
    <source>
        <dbReference type="Proteomes" id="UP000440578"/>
    </source>
</evidence>
<dbReference type="AlphaFoldDB" id="A0A6A4X0I9"/>
<keyword evidence="1" id="KW-0479">Metal-binding</keyword>
<keyword evidence="2" id="KW-0677">Repeat</keyword>
<dbReference type="CDD" id="cd00051">
    <property type="entry name" value="EFh"/>
    <property type="match status" value="1"/>
</dbReference>
<dbReference type="SUPFAM" id="SSF47473">
    <property type="entry name" value="EF-hand"/>
    <property type="match status" value="1"/>
</dbReference>
<dbReference type="InterPro" id="IPR040365">
    <property type="entry name" value="EFHD1/2"/>
</dbReference>
<name>A0A6A4X0I9_AMPAM</name>
<evidence type="ECO:0000256" key="4">
    <source>
        <dbReference type="SAM" id="MobiDB-lite"/>
    </source>
</evidence>